<name>A0A2T9YHT2_9FUNG</name>
<evidence type="ECO:0000313" key="2">
    <source>
        <dbReference type="Proteomes" id="UP000245699"/>
    </source>
</evidence>
<organism evidence="1 2">
    <name type="scientific">Furculomyces boomerangus</name>
    <dbReference type="NCBI Taxonomy" id="61424"/>
    <lineage>
        <taxon>Eukaryota</taxon>
        <taxon>Fungi</taxon>
        <taxon>Fungi incertae sedis</taxon>
        <taxon>Zoopagomycota</taxon>
        <taxon>Kickxellomycotina</taxon>
        <taxon>Harpellomycetes</taxon>
        <taxon>Harpellales</taxon>
        <taxon>Harpellaceae</taxon>
        <taxon>Furculomyces</taxon>
    </lineage>
</organism>
<dbReference type="Gene3D" id="1.10.10.1210">
    <property type="entry name" value="MAGE homology domain, winged helix WH2 motif"/>
    <property type="match status" value="1"/>
</dbReference>
<evidence type="ECO:0008006" key="3">
    <source>
        <dbReference type="Google" id="ProtNLM"/>
    </source>
</evidence>
<comment type="caution">
    <text evidence="1">The sequence shown here is derived from an EMBL/GenBank/DDBJ whole genome shotgun (WGS) entry which is preliminary data.</text>
</comment>
<dbReference type="Proteomes" id="UP000245699">
    <property type="component" value="Unassembled WGS sequence"/>
</dbReference>
<gene>
    <name evidence="1" type="ORF">BB559_003946</name>
</gene>
<dbReference type="STRING" id="61424.A0A2T9YHT2"/>
<dbReference type="InterPro" id="IPR041899">
    <property type="entry name" value="MAGE_WH2"/>
</dbReference>
<dbReference type="AlphaFoldDB" id="A0A2T9YHT2"/>
<proteinExistence type="predicted"/>
<evidence type="ECO:0000313" key="1">
    <source>
        <dbReference type="EMBL" id="PVU91883.1"/>
    </source>
</evidence>
<dbReference type="EMBL" id="MBFT01000393">
    <property type="protein sequence ID" value="PVU91883.1"/>
    <property type="molecule type" value="Genomic_DNA"/>
</dbReference>
<reference evidence="1 2" key="1">
    <citation type="journal article" date="2018" name="MBio">
        <title>Comparative Genomics Reveals the Core Gene Toolbox for the Fungus-Insect Symbiosis.</title>
        <authorList>
            <person name="Wang Y."/>
            <person name="Stata M."/>
            <person name="Wang W."/>
            <person name="Stajich J.E."/>
            <person name="White M.M."/>
            <person name="Moncalvo J.M."/>
        </authorList>
    </citation>
    <scope>NUCLEOTIDE SEQUENCE [LARGE SCALE GENOMIC DNA]</scope>
    <source>
        <strain evidence="1 2">AUS-77-4</strain>
    </source>
</reference>
<accession>A0A2T9YHT2</accession>
<protein>
    <recommendedName>
        <fullName evidence="3">MAGE domain-containing protein</fullName>
    </recommendedName>
</protein>
<dbReference type="OrthoDB" id="205198at2759"/>
<keyword evidence="2" id="KW-1185">Reference proteome</keyword>
<sequence>MDERSRANEFLGVLTRLDYLVKVSPFSGNVISSNSNSQYVGSSTNTLNTGNNTQSLTGSDAFEYIWGPRAFVEYSNEDMARFIADITEVEYDSELKSRLESASGVDIAEEITPTSSEIVLV</sequence>